<gene>
    <name evidence="1" type="ORF">HHJ78_02490</name>
</gene>
<evidence type="ECO:0000313" key="1">
    <source>
        <dbReference type="EMBL" id="NMW64423.1"/>
    </source>
</evidence>
<name>A0A7Y0U0W0_9ACTO</name>
<sequence>MNTNKTFYYDSQGRQMNAYLHVYRKNGKDWQSINRIYLGKALACEIASERRRADTYVEQNANGDIVKVTRPLRASRWIKTILEFTL</sequence>
<dbReference type="Proteomes" id="UP000578252">
    <property type="component" value="Unassembled WGS sequence"/>
</dbReference>
<organism evidence="1 2">
    <name type="scientific">Mobiluncus mulieris</name>
    <dbReference type="NCBI Taxonomy" id="2052"/>
    <lineage>
        <taxon>Bacteria</taxon>
        <taxon>Bacillati</taxon>
        <taxon>Actinomycetota</taxon>
        <taxon>Actinomycetes</taxon>
        <taxon>Actinomycetales</taxon>
        <taxon>Actinomycetaceae</taxon>
        <taxon>Mobiluncus</taxon>
    </lineage>
</organism>
<evidence type="ECO:0000313" key="2">
    <source>
        <dbReference type="Proteomes" id="UP000578252"/>
    </source>
</evidence>
<comment type="caution">
    <text evidence="1">The sequence shown here is derived from an EMBL/GenBank/DDBJ whole genome shotgun (WGS) entry which is preliminary data.</text>
</comment>
<dbReference type="AlphaFoldDB" id="A0A7Y0U0W0"/>
<proteinExistence type="predicted"/>
<accession>A0A7Y0U0W0</accession>
<reference evidence="1 2" key="1">
    <citation type="submission" date="2020-04" db="EMBL/GenBank/DDBJ databases">
        <title>Antimicrobial susceptibility and clonality of vaginal-derived multi-drug resistant Mobiluncus isolates in China.</title>
        <authorList>
            <person name="Zhang X."/>
        </authorList>
    </citation>
    <scope>NUCLEOTIDE SEQUENCE [LARGE SCALE GENOMIC DNA]</scope>
    <source>
        <strain evidence="1 2">13</strain>
    </source>
</reference>
<dbReference type="RefSeq" id="WP_169771553.1">
    <property type="nucleotide sequence ID" value="NZ_JABCUR010000002.1"/>
</dbReference>
<protein>
    <submittedName>
        <fullName evidence="1">Uncharacterized protein</fullName>
    </submittedName>
</protein>
<dbReference type="EMBL" id="JABCUR010000002">
    <property type="protein sequence ID" value="NMW64423.1"/>
    <property type="molecule type" value="Genomic_DNA"/>
</dbReference>